<dbReference type="PANTHER" id="PTHR31672:SF13">
    <property type="entry name" value="F-BOX PROTEIN CPR30-LIKE"/>
    <property type="match status" value="1"/>
</dbReference>
<reference evidence="2 3" key="1">
    <citation type="journal article" date="2021" name="Nat. Commun.">
        <title>Incipient diploidization of the medicinal plant Perilla within 10,000 years.</title>
        <authorList>
            <person name="Zhang Y."/>
            <person name="Shen Q."/>
            <person name="Leng L."/>
            <person name="Zhang D."/>
            <person name="Chen S."/>
            <person name="Shi Y."/>
            <person name="Ning Z."/>
            <person name="Chen S."/>
        </authorList>
    </citation>
    <scope>NUCLEOTIDE SEQUENCE [LARGE SCALE GENOMIC DNA]</scope>
    <source>
        <strain evidence="3">cv. PC099</strain>
    </source>
</reference>
<organism evidence="2 3">
    <name type="scientific">Perilla frutescens var. hirtella</name>
    <name type="common">Perilla citriodora</name>
    <name type="synonym">Perilla setoyensis</name>
    <dbReference type="NCBI Taxonomy" id="608512"/>
    <lineage>
        <taxon>Eukaryota</taxon>
        <taxon>Viridiplantae</taxon>
        <taxon>Streptophyta</taxon>
        <taxon>Embryophyta</taxon>
        <taxon>Tracheophyta</taxon>
        <taxon>Spermatophyta</taxon>
        <taxon>Magnoliopsida</taxon>
        <taxon>eudicotyledons</taxon>
        <taxon>Gunneridae</taxon>
        <taxon>Pentapetalae</taxon>
        <taxon>asterids</taxon>
        <taxon>lamiids</taxon>
        <taxon>Lamiales</taxon>
        <taxon>Lamiaceae</taxon>
        <taxon>Nepetoideae</taxon>
        <taxon>Elsholtzieae</taxon>
        <taxon>Perilla</taxon>
    </lineage>
</organism>
<dbReference type="PANTHER" id="PTHR31672">
    <property type="entry name" value="BNACNNG10540D PROTEIN"/>
    <property type="match status" value="1"/>
</dbReference>
<keyword evidence="3" id="KW-1185">Reference proteome</keyword>
<accession>A0AAD4IP73</accession>
<dbReference type="EMBL" id="SDAM02029566">
    <property type="protein sequence ID" value="KAH6756203.1"/>
    <property type="molecule type" value="Genomic_DNA"/>
</dbReference>
<protein>
    <recommendedName>
        <fullName evidence="1">F-box associated beta-propeller type 1 domain-containing protein</fullName>
    </recommendedName>
</protein>
<dbReference type="Pfam" id="PF07734">
    <property type="entry name" value="FBA_1"/>
    <property type="match status" value="1"/>
</dbReference>
<comment type="caution">
    <text evidence="2">The sequence shown here is derived from an EMBL/GenBank/DDBJ whole genome shotgun (WGS) entry which is preliminary data.</text>
</comment>
<dbReference type="AlphaFoldDB" id="A0AAD4IP73"/>
<evidence type="ECO:0000259" key="1">
    <source>
        <dbReference type="Pfam" id="PF07734"/>
    </source>
</evidence>
<feature type="domain" description="F-box associated beta-propeller type 1" evidence="1">
    <location>
        <begin position="83"/>
        <end position="239"/>
    </location>
</feature>
<name>A0AAD4IP73_PERFH</name>
<dbReference type="Proteomes" id="UP001190926">
    <property type="component" value="Unassembled WGS sequence"/>
</dbReference>
<gene>
    <name evidence="2" type="ORF">C2S53_004302</name>
</gene>
<dbReference type="InterPro" id="IPR017451">
    <property type="entry name" value="F-box-assoc_interact_dom"/>
</dbReference>
<dbReference type="NCBIfam" id="TIGR01640">
    <property type="entry name" value="F_box_assoc_1"/>
    <property type="match status" value="1"/>
</dbReference>
<evidence type="ECO:0000313" key="2">
    <source>
        <dbReference type="EMBL" id="KAH6756203.1"/>
    </source>
</evidence>
<evidence type="ECO:0000313" key="3">
    <source>
        <dbReference type="Proteomes" id="UP001190926"/>
    </source>
</evidence>
<dbReference type="InterPro" id="IPR006527">
    <property type="entry name" value="F-box-assoc_dom_typ1"/>
</dbReference>
<sequence length="365" mass="41157">MRILSKKKNNLLQLISPKFNFRRKLNAPSSSSVETSTCAGGNNQKLLLKRFSPSKGKYEFSVISPENLSPTRNFSLPYLPFPQKDLKICRGCNGLLYVYNELGLDGAIWNPSSMEFKPLPPSDKEPPPNTAYSTAGVSAFGYDSKAQDYKVLRFVDNHIENGYCDWPIEPVQTYVELYSFKSNSWKGIHGAACDVYGRSPYVYVGGCSYWNAEDCIVSFDFATETLSCLNLPDISDGKSELYDSYLVDFYGVLGYVVYPKLGSGKTLEIWMANGPGWLTEDLSIVPWCLWREIHVSGDKRLLEFWDDDHLLFLEVVNGNSRLLLLDETTNKLKKLDINGDGGDPRKMEIIPYEESMTPINEQLGS</sequence>
<dbReference type="InterPro" id="IPR050796">
    <property type="entry name" value="SCF_F-box_component"/>
</dbReference>
<proteinExistence type="predicted"/>